<dbReference type="PROSITE" id="PS50303">
    <property type="entry name" value="PUM_HD"/>
    <property type="match status" value="1"/>
</dbReference>
<dbReference type="GeneID" id="9086996"/>
<proteinExistence type="predicted"/>
<dbReference type="EMBL" id="GG671995">
    <property type="protein sequence ID" value="EER17673.1"/>
    <property type="molecule type" value="Genomic_DNA"/>
</dbReference>
<feature type="region of interest" description="Disordered" evidence="3">
    <location>
        <begin position="117"/>
        <end position="151"/>
    </location>
</feature>
<evidence type="ECO:0000256" key="1">
    <source>
        <dbReference type="ARBA" id="ARBA00022737"/>
    </source>
</evidence>
<dbReference type="PANTHER" id="PTHR12537">
    <property type="entry name" value="RNA BINDING PROTEIN PUMILIO-RELATED"/>
    <property type="match status" value="1"/>
</dbReference>
<feature type="domain" description="PUM-HD" evidence="4">
    <location>
        <begin position="418"/>
        <end position="747"/>
    </location>
</feature>
<feature type="region of interest" description="Disordered" evidence="3">
    <location>
        <begin position="76"/>
        <end position="96"/>
    </location>
</feature>
<dbReference type="Gene3D" id="1.25.10.10">
    <property type="entry name" value="Leucine-rich Repeat Variant"/>
    <property type="match status" value="1"/>
</dbReference>
<dbReference type="OrthoDB" id="668540at2759"/>
<dbReference type="GO" id="GO:0010608">
    <property type="term" value="P:post-transcriptional regulation of gene expression"/>
    <property type="evidence" value="ECO:0007669"/>
    <property type="project" value="TreeGrafter"/>
</dbReference>
<dbReference type="AlphaFoldDB" id="C5KCS4"/>
<evidence type="ECO:0000256" key="2">
    <source>
        <dbReference type="PROSITE-ProRule" id="PRU00317"/>
    </source>
</evidence>
<dbReference type="Proteomes" id="UP000007800">
    <property type="component" value="Unassembled WGS sequence"/>
</dbReference>
<feature type="repeat" description="Pumilio" evidence="2">
    <location>
        <begin position="524"/>
        <end position="559"/>
    </location>
</feature>
<evidence type="ECO:0000313" key="5">
    <source>
        <dbReference type="EMBL" id="EER17673.1"/>
    </source>
</evidence>
<feature type="compositionally biased region" description="Low complexity" evidence="3">
    <location>
        <begin position="118"/>
        <end position="135"/>
    </location>
</feature>
<dbReference type="InterPro" id="IPR001313">
    <property type="entry name" value="Pumilio_RNA-bd_rpt"/>
</dbReference>
<dbReference type="InterPro" id="IPR016024">
    <property type="entry name" value="ARM-type_fold"/>
</dbReference>
<evidence type="ECO:0000256" key="3">
    <source>
        <dbReference type="SAM" id="MobiDB-lite"/>
    </source>
</evidence>
<feature type="region of interest" description="Disordered" evidence="3">
    <location>
        <begin position="15"/>
        <end position="50"/>
    </location>
</feature>
<feature type="region of interest" description="Disordered" evidence="3">
    <location>
        <begin position="201"/>
        <end position="232"/>
    </location>
</feature>
<dbReference type="InterPro" id="IPR033133">
    <property type="entry name" value="PUM-HD"/>
</dbReference>
<feature type="compositionally biased region" description="Polar residues" evidence="3">
    <location>
        <begin position="377"/>
        <end position="412"/>
    </location>
</feature>
<feature type="compositionally biased region" description="Low complexity" evidence="3">
    <location>
        <begin position="340"/>
        <end position="357"/>
    </location>
</feature>
<dbReference type="PANTHER" id="PTHR12537:SF13">
    <property type="entry name" value="PUMILIO HOMOLOGY DOMAIN FAMILY MEMBER 4"/>
    <property type="match status" value="1"/>
</dbReference>
<dbReference type="PROSITE" id="PS50302">
    <property type="entry name" value="PUM"/>
    <property type="match status" value="2"/>
</dbReference>
<feature type="compositionally biased region" description="Polar residues" evidence="3">
    <location>
        <begin position="358"/>
        <end position="367"/>
    </location>
</feature>
<feature type="repeat" description="Pumilio" evidence="2">
    <location>
        <begin position="440"/>
        <end position="483"/>
    </location>
</feature>
<dbReference type="InterPro" id="IPR011989">
    <property type="entry name" value="ARM-like"/>
</dbReference>
<dbReference type="SUPFAM" id="SSF48371">
    <property type="entry name" value="ARM repeat"/>
    <property type="match status" value="1"/>
</dbReference>
<dbReference type="GO" id="GO:0003729">
    <property type="term" value="F:mRNA binding"/>
    <property type="evidence" value="ECO:0007669"/>
    <property type="project" value="TreeGrafter"/>
</dbReference>
<keyword evidence="1" id="KW-0677">Repeat</keyword>
<feature type="compositionally biased region" description="Polar residues" evidence="3">
    <location>
        <begin position="136"/>
        <end position="148"/>
    </location>
</feature>
<dbReference type="Pfam" id="PF00806">
    <property type="entry name" value="PUF"/>
    <property type="match status" value="6"/>
</dbReference>
<sequence length="747" mass="79741">MSHTIDIPTSIREIFAGTERSDSSSGSPMETAVEQFGPPPGLQSPPSSMATDLSCLQSSIWTPKASDGPLRTPGAAGCFTRASDGSLQHDSDSTAPPGIIMSGISRGSSVPCGAPVFTSSSSSSSGSTVTASPNSGVGSSISTNTSPSDWHAIDRSLQSGRVVPCRSPSASVVGQGFWATPGTPPAASWGASGCGHPMAATASPPDVRSPFSEFDAVSSSTSPYGESHGRYHPRSQDDAYYSLRGVLSSPVSPAAAAGSSNLLYDDGPTGLDSSCMFRHIASSPVMSSMSLPLASNTFDQTVEYSTPPLHLSRGGPQSSSPTMMQNDGTSGTPRDIFPGSYPHPSYHSRPPASSSSRMYNQVFTDEVSTPREHRKGSGSNPWLSLSLRHGSSNTGYTASDAASQRTSTTPCSRTFAADVGGKLKGSASQHHNTPSVALEEIQDEILEMAMDRSGSRILQKLISDTSAGAADGGTHEELDELIDAIIHEIKPVLSRIMCDTYANYMCQQLFQVSSAGQRIALLRNVLENVVYISQDRRGTHSLQALIACMQTPQEHALLAETLHDNVIRMALDVHATHVLQQTISKCTPCGPGKEYSHLPMADFGFIFDDIYRNLEALAGDPNGLGVVKKCITHAPWYDDGSYVEKYKSKMLNKLQYFVENPYANYAVQHALEIWGPEVCTDIIIKISESIIAMAIHKFASNVVETALKVSPDDMRKEGWYGVFVMSTALRLAPTTELCEQIYEALVK</sequence>
<dbReference type="InParanoid" id="C5KCS4"/>
<gene>
    <name evidence="5" type="ORF">Pmar_PMAR023594</name>
</gene>
<organism evidence="6">
    <name type="scientific">Perkinsus marinus (strain ATCC 50983 / TXsc)</name>
    <dbReference type="NCBI Taxonomy" id="423536"/>
    <lineage>
        <taxon>Eukaryota</taxon>
        <taxon>Sar</taxon>
        <taxon>Alveolata</taxon>
        <taxon>Perkinsozoa</taxon>
        <taxon>Perkinsea</taxon>
        <taxon>Perkinsida</taxon>
        <taxon>Perkinsidae</taxon>
        <taxon>Perkinsus</taxon>
    </lineage>
</organism>
<accession>C5KCS4</accession>
<dbReference type="GO" id="GO:0005737">
    <property type="term" value="C:cytoplasm"/>
    <property type="evidence" value="ECO:0007669"/>
    <property type="project" value="TreeGrafter"/>
</dbReference>
<dbReference type="SMART" id="SM00025">
    <property type="entry name" value="Pumilio"/>
    <property type="match status" value="6"/>
</dbReference>
<evidence type="ECO:0000259" key="4">
    <source>
        <dbReference type="PROSITE" id="PS50303"/>
    </source>
</evidence>
<dbReference type="RefSeq" id="XP_002785877.1">
    <property type="nucleotide sequence ID" value="XM_002785831.1"/>
</dbReference>
<feature type="compositionally biased region" description="Polar residues" evidence="3">
    <location>
        <begin position="315"/>
        <end position="332"/>
    </location>
</feature>
<feature type="region of interest" description="Disordered" evidence="3">
    <location>
        <begin position="305"/>
        <end position="413"/>
    </location>
</feature>
<reference evidence="5 6" key="1">
    <citation type="submission" date="2008-07" db="EMBL/GenBank/DDBJ databases">
        <authorList>
            <person name="El-Sayed N."/>
            <person name="Caler E."/>
            <person name="Inman J."/>
            <person name="Amedeo P."/>
            <person name="Hass B."/>
            <person name="Wortman J."/>
        </authorList>
    </citation>
    <scope>NUCLEOTIDE SEQUENCE [LARGE SCALE GENOMIC DNA]</scope>
    <source>
        <strain evidence="6">ATCC 50983 / TXsc</strain>
    </source>
</reference>
<protein>
    <submittedName>
        <fullName evidence="5">Suppressor protein MPT5, putative</fullName>
    </submittedName>
</protein>
<name>C5KCS4_PERM5</name>
<evidence type="ECO:0000313" key="6">
    <source>
        <dbReference type="Proteomes" id="UP000007800"/>
    </source>
</evidence>
<keyword evidence="6" id="KW-1185">Reference proteome</keyword>